<keyword evidence="3" id="KW-0963">Cytoplasm</keyword>
<sequence length="147" mass="15547">MPAEAMAVGVQASTWQEAIEAAGKGLVAGGITTSDYIDEMIQTVNTLGPYIVISPGFALAHSRPSPSVQTTGLSWVTLAEPVEFGSKRNDPVKVVVGLAALDHDAHIVAMSQLARLIADKSRFAQLSSLPSVEAVREAIESYERNAQ</sequence>
<dbReference type="GO" id="GO:0005737">
    <property type="term" value="C:cytoplasm"/>
    <property type="evidence" value="ECO:0007669"/>
    <property type="project" value="UniProtKB-SubCell"/>
</dbReference>
<evidence type="ECO:0000256" key="5">
    <source>
        <dbReference type="ARBA" id="ARBA00022679"/>
    </source>
</evidence>
<evidence type="ECO:0000313" key="13">
    <source>
        <dbReference type="Proteomes" id="UP000293036"/>
    </source>
</evidence>
<dbReference type="Pfam" id="PF00359">
    <property type="entry name" value="PTS_EIIA_2"/>
    <property type="match status" value="1"/>
</dbReference>
<keyword evidence="12" id="KW-0762">Sugar transport</keyword>
<dbReference type="EMBL" id="SJDT01000004">
    <property type="protein sequence ID" value="TBW21627.1"/>
    <property type="molecule type" value="Genomic_DNA"/>
</dbReference>
<name>A0A4Q9V1H5_9ACTO</name>
<dbReference type="Gene3D" id="3.40.930.10">
    <property type="entry name" value="Mannitol-specific EII, Chain A"/>
    <property type="match status" value="1"/>
</dbReference>
<gene>
    <name evidence="12" type="ORF">EZJ44_06560</name>
</gene>
<dbReference type="InterPro" id="IPR016152">
    <property type="entry name" value="PTrfase/Anion_transptr"/>
</dbReference>
<dbReference type="AlphaFoldDB" id="A0A4Q9V1H5"/>
<dbReference type="SUPFAM" id="SSF55804">
    <property type="entry name" value="Phoshotransferase/anion transport protein"/>
    <property type="match status" value="1"/>
</dbReference>
<evidence type="ECO:0000256" key="4">
    <source>
        <dbReference type="ARBA" id="ARBA00022553"/>
    </source>
</evidence>
<proteinExistence type="predicted"/>
<evidence type="ECO:0000256" key="3">
    <source>
        <dbReference type="ARBA" id="ARBA00022490"/>
    </source>
</evidence>
<dbReference type="InterPro" id="IPR051351">
    <property type="entry name" value="Ascorbate-PTS_EIIA_comp"/>
</dbReference>
<evidence type="ECO:0000313" key="12">
    <source>
        <dbReference type="EMBL" id="TBW21627.1"/>
    </source>
</evidence>
<dbReference type="PANTHER" id="PTHR36203">
    <property type="entry name" value="ASCORBATE-SPECIFIC PTS SYSTEM EIIA COMPONENT"/>
    <property type="match status" value="1"/>
</dbReference>
<keyword evidence="7" id="KW-0418">Kinase</keyword>
<dbReference type="GO" id="GO:0016301">
    <property type="term" value="F:kinase activity"/>
    <property type="evidence" value="ECO:0007669"/>
    <property type="project" value="UniProtKB-KW"/>
</dbReference>
<protein>
    <recommendedName>
        <fullName evidence="9">Ascorbate-specific PTS system EIIA component</fullName>
    </recommendedName>
    <alternativeName>
        <fullName evidence="10">Ascorbate-specific phosphotransferase enzyme IIA component</fullName>
    </alternativeName>
</protein>
<evidence type="ECO:0000256" key="10">
    <source>
        <dbReference type="ARBA" id="ARBA00042072"/>
    </source>
</evidence>
<dbReference type="InterPro" id="IPR002178">
    <property type="entry name" value="PTS_EIIA_type-2_dom"/>
</dbReference>
<comment type="caution">
    <text evidence="12">The sequence shown here is derived from an EMBL/GenBank/DDBJ whole genome shotgun (WGS) entry which is preliminary data.</text>
</comment>
<evidence type="ECO:0000256" key="9">
    <source>
        <dbReference type="ARBA" id="ARBA00041175"/>
    </source>
</evidence>
<evidence type="ECO:0000256" key="1">
    <source>
        <dbReference type="ARBA" id="ARBA00004496"/>
    </source>
</evidence>
<keyword evidence="6" id="KW-0598">Phosphotransferase system</keyword>
<keyword evidence="13" id="KW-1185">Reference proteome</keyword>
<accession>A0A4Q9V1H5</accession>
<dbReference type="GO" id="GO:0009401">
    <property type="term" value="P:phosphoenolpyruvate-dependent sugar phosphotransferase system"/>
    <property type="evidence" value="ECO:0007669"/>
    <property type="project" value="UniProtKB-KW"/>
</dbReference>
<keyword evidence="5" id="KW-0808">Transferase</keyword>
<dbReference type="PROSITE" id="PS51094">
    <property type="entry name" value="PTS_EIIA_TYPE_2"/>
    <property type="match status" value="1"/>
</dbReference>
<evidence type="ECO:0000256" key="2">
    <source>
        <dbReference type="ARBA" id="ARBA00022448"/>
    </source>
</evidence>
<evidence type="ECO:0000256" key="8">
    <source>
        <dbReference type="ARBA" id="ARBA00037387"/>
    </source>
</evidence>
<dbReference type="OrthoDB" id="1634238at2"/>
<organism evidence="12 13">
    <name type="scientific">Arcanobacterium bovis</name>
    <dbReference type="NCBI Taxonomy" id="2529275"/>
    <lineage>
        <taxon>Bacteria</taxon>
        <taxon>Bacillati</taxon>
        <taxon>Actinomycetota</taxon>
        <taxon>Actinomycetes</taxon>
        <taxon>Actinomycetales</taxon>
        <taxon>Actinomycetaceae</taxon>
        <taxon>Arcanobacterium</taxon>
    </lineage>
</organism>
<keyword evidence="2" id="KW-0813">Transport</keyword>
<evidence type="ECO:0000256" key="7">
    <source>
        <dbReference type="ARBA" id="ARBA00022777"/>
    </source>
</evidence>
<comment type="function">
    <text evidence="8">The phosphoenolpyruvate-dependent sugar phosphotransferase system (sugar PTS), a major carbohydrate active transport system, catalyzes the phosphorylation of incoming sugar substrates concomitantly with their translocation across the cell membrane. The enzyme II UlaABC PTS system is involved in ascorbate transport.</text>
</comment>
<dbReference type="CDD" id="cd00211">
    <property type="entry name" value="PTS_IIA_fru"/>
    <property type="match status" value="1"/>
</dbReference>
<feature type="domain" description="PTS EIIA type-2" evidence="11">
    <location>
        <begin position="1"/>
        <end position="142"/>
    </location>
</feature>
<evidence type="ECO:0000259" key="11">
    <source>
        <dbReference type="PROSITE" id="PS51094"/>
    </source>
</evidence>
<dbReference type="Proteomes" id="UP000293036">
    <property type="component" value="Unassembled WGS sequence"/>
</dbReference>
<dbReference type="PANTHER" id="PTHR36203:SF1">
    <property type="entry name" value="ASCORBATE-SPECIFIC PTS SYSTEM EIIA COMPONENT"/>
    <property type="match status" value="1"/>
</dbReference>
<comment type="subcellular location">
    <subcellularLocation>
        <location evidence="1">Cytoplasm</location>
    </subcellularLocation>
</comment>
<reference evidence="12 13" key="1">
    <citation type="submission" date="2019-02" db="EMBL/GenBank/DDBJ databases">
        <title>Arcanobacterium bovis sp. nov., isolated from the milk of a cow with mastitis.</title>
        <authorList>
            <person name="Sammra O."/>
            <person name="Foster G."/>
            <person name="Hassan A."/>
            <person name="Alssahen M."/>
            <person name="Laemmler C."/>
            <person name="Borowiak M."/>
            <person name="Malorny B."/>
            <person name="Abdulmawjood A."/>
        </authorList>
    </citation>
    <scope>NUCLEOTIDE SEQUENCE [LARGE SCALE GENOMIC DNA]</scope>
    <source>
        <strain evidence="12 13">C605018/01/1</strain>
    </source>
</reference>
<evidence type="ECO:0000256" key="6">
    <source>
        <dbReference type="ARBA" id="ARBA00022683"/>
    </source>
</evidence>
<keyword evidence="4" id="KW-0597">Phosphoprotein</keyword>